<evidence type="ECO:0000313" key="10">
    <source>
        <dbReference type="Proteomes" id="UP000663862"/>
    </source>
</evidence>
<name>A0A820YQY4_9BILA</name>
<accession>A0A820YQY4</accession>
<dbReference type="AlphaFoldDB" id="A0A820YQY4"/>
<evidence type="ECO:0000313" key="8">
    <source>
        <dbReference type="EMBL" id="CAF4626124.1"/>
    </source>
</evidence>
<sequence length="139" mass="16375">MSQSNLTTIETTNSELQFYEQLEKHFNLLDQKIRDNSVIKQNIYNDIVKCVLLAKGKPSGFSPKFIYWVKRHFILTNIAGVDLVYCIKSKKKHFFLNKNYYNVISEVHQTVSHGGRKTTIDELKNYFDFLMCYGKKDKH</sequence>
<evidence type="ECO:0000313" key="11">
    <source>
        <dbReference type="Proteomes" id="UP000663873"/>
    </source>
</evidence>
<organism evidence="7 10">
    <name type="scientific">Rotaria socialis</name>
    <dbReference type="NCBI Taxonomy" id="392032"/>
    <lineage>
        <taxon>Eukaryota</taxon>
        <taxon>Metazoa</taxon>
        <taxon>Spiralia</taxon>
        <taxon>Gnathifera</taxon>
        <taxon>Rotifera</taxon>
        <taxon>Eurotatoria</taxon>
        <taxon>Bdelloidea</taxon>
        <taxon>Philodinida</taxon>
        <taxon>Philodinidae</taxon>
        <taxon>Rotaria</taxon>
    </lineage>
</organism>
<comment type="caution">
    <text evidence="7">The sequence shown here is derived from an EMBL/GenBank/DDBJ whole genome shotgun (WGS) entry which is preliminary data.</text>
</comment>
<evidence type="ECO:0000313" key="7">
    <source>
        <dbReference type="EMBL" id="CAF4549565.1"/>
    </source>
</evidence>
<dbReference type="EMBL" id="CAJOBO010000466">
    <property type="protein sequence ID" value="CAF4228282.1"/>
    <property type="molecule type" value="Genomic_DNA"/>
</dbReference>
<evidence type="ECO:0000313" key="6">
    <source>
        <dbReference type="EMBL" id="CAF4238752.1"/>
    </source>
</evidence>
<dbReference type="Proteomes" id="UP000663833">
    <property type="component" value="Unassembled WGS sequence"/>
</dbReference>
<evidence type="ECO:0000313" key="2">
    <source>
        <dbReference type="EMBL" id="CAF3366711.1"/>
    </source>
</evidence>
<dbReference type="EMBL" id="CAJNYV010002263">
    <property type="protein sequence ID" value="CAF3465641.1"/>
    <property type="molecule type" value="Genomic_DNA"/>
</dbReference>
<reference evidence="7" key="1">
    <citation type="submission" date="2021-02" db="EMBL/GenBank/DDBJ databases">
        <authorList>
            <person name="Nowell W R."/>
        </authorList>
    </citation>
    <scope>NUCLEOTIDE SEQUENCE</scope>
</reference>
<evidence type="ECO:0000313" key="5">
    <source>
        <dbReference type="EMBL" id="CAF4228282.1"/>
    </source>
</evidence>
<dbReference type="EMBL" id="CAJOBS010001963">
    <property type="protein sequence ID" value="CAF4778899.1"/>
    <property type="molecule type" value="Genomic_DNA"/>
</dbReference>
<evidence type="ECO:0000313" key="4">
    <source>
        <dbReference type="EMBL" id="CAF3478536.1"/>
    </source>
</evidence>
<evidence type="ECO:0000313" key="1">
    <source>
        <dbReference type="EMBL" id="CAF3145674.1"/>
    </source>
</evidence>
<dbReference type="Proteomes" id="UP000663862">
    <property type="component" value="Unassembled WGS sequence"/>
</dbReference>
<proteinExistence type="predicted"/>
<dbReference type="Proteomes" id="UP000663838">
    <property type="component" value="Unassembled WGS sequence"/>
</dbReference>
<dbReference type="EMBL" id="CAJOBR010001663">
    <property type="protein sequence ID" value="CAF4626124.1"/>
    <property type="molecule type" value="Genomic_DNA"/>
</dbReference>
<evidence type="ECO:0000313" key="3">
    <source>
        <dbReference type="EMBL" id="CAF3465641.1"/>
    </source>
</evidence>
<protein>
    <submittedName>
        <fullName evidence="7">Uncharacterized protein</fullName>
    </submittedName>
</protein>
<keyword evidence="11" id="KW-1185">Reference proteome</keyword>
<dbReference type="EMBL" id="CAJOBP010000949">
    <property type="protein sequence ID" value="CAF4238752.1"/>
    <property type="molecule type" value="Genomic_DNA"/>
</dbReference>
<dbReference type="EMBL" id="CAJNXB010001216">
    <property type="protein sequence ID" value="CAF3145674.1"/>
    <property type="molecule type" value="Genomic_DNA"/>
</dbReference>
<evidence type="ECO:0000313" key="9">
    <source>
        <dbReference type="EMBL" id="CAF4778899.1"/>
    </source>
</evidence>
<dbReference type="Proteomes" id="UP000663848">
    <property type="component" value="Unassembled WGS sequence"/>
</dbReference>
<dbReference type="Proteomes" id="UP000663873">
    <property type="component" value="Unassembled WGS sequence"/>
</dbReference>
<dbReference type="Proteomes" id="UP000663825">
    <property type="component" value="Unassembled WGS sequence"/>
</dbReference>
<gene>
    <name evidence="2" type="ORF">FME351_LOCUS5941</name>
    <name evidence="5" type="ORF">HFQ381_LOCUS9066</name>
    <name evidence="3" type="ORF">KIK155_LOCUS13428</name>
    <name evidence="4" type="ORF">LUA448_LOCUS23870</name>
    <name evidence="8" type="ORF">QYT958_LOCUS13177</name>
    <name evidence="1" type="ORF">TIS948_LOCUS9419</name>
    <name evidence="9" type="ORF">TOA249_LOCUS22032</name>
    <name evidence="7" type="ORF">TSG867_LOCUS24559</name>
    <name evidence="6" type="ORF">UJA718_LOCUS8804</name>
</gene>
<dbReference type="EMBL" id="CAJOBQ010002265">
    <property type="protein sequence ID" value="CAF4549565.1"/>
    <property type="molecule type" value="Genomic_DNA"/>
</dbReference>
<dbReference type="EMBL" id="CAJNYD010003112">
    <property type="protein sequence ID" value="CAF3478536.1"/>
    <property type="molecule type" value="Genomic_DNA"/>
</dbReference>
<dbReference type="Proteomes" id="UP000663869">
    <property type="component" value="Unassembled WGS sequence"/>
</dbReference>
<dbReference type="Proteomes" id="UP000663851">
    <property type="component" value="Unassembled WGS sequence"/>
</dbReference>
<dbReference type="OrthoDB" id="10016026at2759"/>
<dbReference type="Proteomes" id="UP000663865">
    <property type="component" value="Unassembled WGS sequence"/>
</dbReference>
<dbReference type="EMBL" id="CAJNYU010000501">
    <property type="protein sequence ID" value="CAF3366711.1"/>
    <property type="molecule type" value="Genomic_DNA"/>
</dbReference>